<sequence length="125" mass="14678">MRNKRLRDKEGRRNMGSDNALPFLDADIKSRFAHLDTRVVYKNIHTLTHRDNFSDIVFYFFFFGYIGNERIGYHTGEFGDFFCRRLCVFLIYIPDDNIGTGPRQHCRKTLTDSPPASGDHRRLSL</sequence>
<gene>
    <name evidence="2" type="ORF">SDC9_167746</name>
</gene>
<accession>A0A645G0L1</accession>
<proteinExistence type="predicted"/>
<name>A0A645G0L1_9ZZZZ</name>
<comment type="caution">
    <text evidence="2">The sequence shown here is derived from an EMBL/GenBank/DDBJ whole genome shotgun (WGS) entry which is preliminary data.</text>
</comment>
<evidence type="ECO:0000256" key="1">
    <source>
        <dbReference type="SAM" id="MobiDB-lite"/>
    </source>
</evidence>
<protein>
    <submittedName>
        <fullName evidence="2">Uncharacterized protein</fullName>
    </submittedName>
</protein>
<evidence type="ECO:0000313" key="2">
    <source>
        <dbReference type="EMBL" id="MPN20367.1"/>
    </source>
</evidence>
<reference evidence="2" key="1">
    <citation type="submission" date="2019-08" db="EMBL/GenBank/DDBJ databases">
        <authorList>
            <person name="Kucharzyk K."/>
            <person name="Murdoch R.W."/>
            <person name="Higgins S."/>
            <person name="Loffler F."/>
        </authorList>
    </citation>
    <scope>NUCLEOTIDE SEQUENCE</scope>
</reference>
<organism evidence="2">
    <name type="scientific">bioreactor metagenome</name>
    <dbReference type="NCBI Taxonomy" id="1076179"/>
    <lineage>
        <taxon>unclassified sequences</taxon>
        <taxon>metagenomes</taxon>
        <taxon>ecological metagenomes</taxon>
    </lineage>
</organism>
<dbReference type="EMBL" id="VSSQ01068116">
    <property type="protein sequence ID" value="MPN20367.1"/>
    <property type="molecule type" value="Genomic_DNA"/>
</dbReference>
<dbReference type="AlphaFoldDB" id="A0A645G0L1"/>
<feature type="region of interest" description="Disordered" evidence="1">
    <location>
        <begin position="106"/>
        <end position="125"/>
    </location>
</feature>